<sequence length="123" mass="14002">MSKSTGTVKLVSPIRVDYGDVRTVKSAERVIMRESVSLRWYGPEHPSAGEWVKGIEKCLAAIAETTGETVPAILDRLDGPIERSFKRQVRESEAHWNHLRDTQPHLDALMKVEEAFNEPKRNY</sequence>
<dbReference type="Proteomes" id="UP000259812">
    <property type="component" value="Genome"/>
</dbReference>
<protein>
    <submittedName>
        <fullName evidence="1">Uncharacterized protein</fullName>
    </submittedName>
</protein>
<name>A0A346FCE6_9CAUD</name>
<accession>A0A346FCE6</accession>
<organism evidence="1 2">
    <name type="scientific">Mycobacterium phage Thonko</name>
    <dbReference type="NCBI Taxonomy" id="2282910"/>
    <lineage>
        <taxon>Viruses</taxon>
        <taxon>Duplodnaviria</taxon>
        <taxon>Heunggongvirae</taxon>
        <taxon>Uroviricota</taxon>
        <taxon>Caudoviricetes</taxon>
        <taxon>Bclasvirinae</taxon>
        <taxon>Thonkovirus</taxon>
        <taxon>Thonkovirus thonko</taxon>
    </lineage>
</organism>
<evidence type="ECO:0000313" key="1">
    <source>
        <dbReference type="EMBL" id="AXN53371.1"/>
    </source>
</evidence>
<evidence type="ECO:0000313" key="2">
    <source>
        <dbReference type="Proteomes" id="UP000259812"/>
    </source>
</evidence>
<gene>
    <name evidence="1" type="primary">101</name>
    <name evidence="1" type="ORF">PBI_THONKO_101</name>
</gene>
<dbReference type="KEGG" id="vg:60320854"/>
<dbReference type="GeneID" id="60320854"/>
<reference evidence="2" key="1">
    <citation type="submission" date="2018-07" db="EMBL/GenBank/DDBJ databases">
        <authorList>
            <person name="Quirk P.G."/>
            <person name="Krulwich T.A."/>
        </authorList>
    </citation>
    <scope>NUCLEOTIDE SEQUENCE [LARGE SCALE GENOMIC DNA]</scope>
</reference>
<proteinExistence type="predicted"/>
<dbReference type="RefSeq" id="YP_009949452.1">
    <property type="nucleotide sequence ID" value="NC_051580.1"/>
</dbReference>
<dbReference type="EMBL" id="MH632120">
    <property type="protein sequence ID" value="AXN53371.1"/>
    <property type="molecule type" value="Genomic_DNA"/>
</dbReference>
<keyword evidence="2" id="KW-1185">Reference proteome</keyword>